<dbReference type="Pfam" id="PF00437">
    <property type="entry name" value="T2SSE"/>
    <property type="match status" value="1"/>
</dbReference>
<dbReference type="KEGG" id="eio:H9L01_00095"/>
<dbReference type="PANTHER" id="PTHR30258:SF2">
    <property type="entry name" value="COMG OPERON PROTEIN 1"/>
    <property type="match status" value="1"/>
</dbReference>
<proteinExistence type="inferred from homology"/>
<dbReference type="SUPFAM" id="SSF52540">
    <property type="entry name" value="P-loop containing nucleoside triphosphate hydrolases"/>
    <property type="match status" value="1"/>
</dbReference>
<dbReference type="Pfam" id="PF05157">
    <property type="entry name" value="MshEN"/>
    <property type="match status" value="1"/>
</dbReference>
<reference evidence="5 6" key="1">
    <citation type="submission" date="2020-08" db="EMBL/GenBank/DDBJ databases">
        <title>Genome sequence of Erysipelothrix inopinata DSM 15511T.</title>
        <authorList>
            <person name="Hyun D.-W."/>
            <person name="Bae J.-W."/>
        </authorList>
    </citation>
    <scope>NUCLEOTIDE SEQUENCE [LARGE SCALE GENOMIC DNA]</scope>
    <source>
        <strain evidence="5 6">DSM 15511</strain>
    </source>
</reference>
<gene>
    <name evidence="5" type="ORF">H9L01_00095</name>
</gene>
<keyword evidence="6" id="KW-1185">Reference proteome</keyword>
<dbReference type="AlphaFoldDB" id="A0A7G9RYZ5"/>
<dbReference type="Gene3D" id="3.30.450.90">
    <property type="match status" value="1"/>
</dbReference>
<evidence type="ECO:0000259" key="4">
    <source>
        <dbReference type="PROSITE" id="PS00662"/>
    </source>
</evidence>
<dbReference type="PANTHER" id="PTHR30258">
    <property type="entry name" value="TYPE II SECRETION SYSTEM PROTEIN GSPE-RELATED"/>
    <property type="match status" value="1"/>
</dbReference>
<dbReference type="InterPro" id="IPR003593">
    <property type="entry name" value="AAA+_ATPase"/>
</dbReference>
<evidence type="ECO:0000256" key="3">
    <source>
        <dbReference type="ARBA" id="ARBA00022840"/>
    </source>
</evidence>
<sequence length="558" mass="62545">MNNFNIGKMLVEEKMITKDQLNEVLSVQRKTFEPLEHILLDHGYITETDVLKFTTRKLGLEFIDDPSQKVDQELQNIVSEAFLKRHEIVPLFIKEGTLTFASADPFNFEAMENLSMMTGMNTNLVVSSSMAIESAINKLHSYGKIDDDNLLGEIEISTEDKALIERVESAPVVKLVNSIITHAYEVNASDIHINPEETYTNVKFRIDGQLKDFMKVRRELHDPMITRIKIISSMNIAEKRIPQDGAFRIDNPKMKLDMRVATIPSGYGEKVVMRLLGSEKNIDYDLDKLDLSDSIKRQLRDIMQLPNGILLITGPTGSGKTTTLYSMLSEINAPEKSVITIEDPVEKHFEGISQVTINNKAGLTFSSGLRSILRLDPDVIMVGEIRDAETASIAIRAAITGHFVLSTLHTNDALSSVTRLIDMGVEPFLVASSVKCVIAQRLVRKNCRHCKHKVAVSESDRIALKEPSLSYQFKGEGCDRCNHTGYAGRTAVFEVVPIDATMQNLITQQEPMHKLVDYARSRNIAFLRDDVMRLVKGGDTTVEEAQKILYGSEVVIDD</sequence>
<evidence type="ECO:0000256" key="2">
    <source>
        <dbReference type="ARBA" id="ARBA00022741"/>
    </source>
</evidence>
<evidence type="ECO:0000313" key="5">
    <source>
        <dbReference type="EMBL" id="QNN60820.1"/>
    </source>
</evidence>
<comment type="similarity">
    <text evidence="1">Belongs to the GSP E family.</text>
</comment>
<dbReference type="Gene3D" id="3.30.300.160">
    <property type="entry name" value="Type II secretion system, protein E, N-terminal domain"/>
    <property type="match status" value="1"/>
</dbReference>
<feature type="domain" description="Bacterial type II secretion system protein E" evidence="4">
    <location>
        <begin position="373"/>
        <end position="387"/>
    </location>
</feature>
<dbReference type="InterPro" id="IPR027417">
    <property type="entry name" value="P-loop_NTPase"/>
</dbReference>
<dbReference type="EMBL" id="CP060715">
    <property type="protein sequence ID" value="QNN60820.1"/>
    <property type="molecule type" value="Genomic_DNA"/>
</dbReference>
<evidence type="ECO:0000313" key="6">
    <source>
        <dbReference type="Proteomes" id="UP000515928"/>
    </source>
</evidence>
<dbReference type="InterPro" id="IPR007831">
    <property type="entry name" value="T2SS_GspE_N"/>
</dbReference>
<dbReference type="RefSeq" id="WP_187533941.1">
    <property type="nucleotide sequence ID" value="NZ_CBCSHU010000008.1"/>
</dbReference>
<dbReference type="GO" id="GO:0005524">
    <property type="term" value="F:ATP binding"/>
    <property type="evidence" value="ECO:0007669"/>
    <property type="project" value="UniProtKB-KW"/>
</dbReference>
<organism evidence="5 6">
    <name type="scientific">Erysipelothrix inopinata</name>
    <dbReference type="NCBI Taxonomy" id="225084"/>
    <lineage>
        <taxon>Bacteria</taxon>
        <taxon>Bacillati</taxon>
        <taxon>Bacillota</taxon>
        <taxon>Erysipelotrichia</taxon>
        <taxon>Erysipelotrichales</taxon>
        <taxon>Erysipelotrichaceae</taxon>
        <taxon>Erysipelothrix</taxon>
    </lineage>
</organism>
<dbReference type="SUPFAM" id="SSF160246">
    <property type="entry name" value="EspE N-terminal domain-like"/>
    <property type="match status" value="1"/>
</dbReference>
<dbReference type="SMART" id="SM00382">
    <property type="entry name" value="AAA"/>
    <property type="match status" value="1"/>
</dbReference>
<protein>
    <submittedName>
        <fullName evidence="5">Type II/IV secretion system protein</fullName>
    </submittedName>
</protein>
<dbReference type="InterPro" id="IPR001482">
    <property type="entry name" value="T2SS/T4SS_dom"/>
</dbReference>
<keyword evidence="2" id="KW-0547">Nucleotide-binding</keyword>
<accession>A0A7G9RYZ5</accession>
<evidence type="ECO:0000256" key="1">
    <source>
        <dbReference type="ARBA" id="ARBA00006611"/>
    </source>
</evidence>
<dbReference type="Proteomes" id="UP000515928">
    <property type="component" value="Chromosome"/>
</dbReference>
<dbReference type="InterPro" id="IPR037257">
    <property type="entry name" value="T2SS_E_N_sf"/>
</dbReference>
<dbReference type="PROSITE" id="PS00662">
    <property type="entry name" value="T2SP_E"/>
    <property type="match status" value="1"/>
</dbReference>
<dbReference type="Gene3D" id="3.40.50.300">
    <property type="entry name" value="P-loop containing nucleotide triphosphate hydrolases"/>
    <property type="match status" value="1"/>
</dbReference>
<keyword evidence="3" id="KW-0067">ATP-binding</keyword>
<dbReference type="GO" id="GO:0016887">
    <property type="term" value="F:ATP hydrolysis activity"/>
    <property type="evidence" value="ECO:0007669"/>
    <property type="project" value="TreeGrafter"/>
</dbReference>
<dbReference type="GO" id="GO:0005886">
    <property type="term" value="C:plasma membrane"/>
    <property type="evidence" value="ECO:0007669"/>
    <property type="project" value="TreeGrafter"/>
</dbReference>
<name>A0A7G9RYZ5_9FIRM</name>
<dbReference type="CDD" id="cd01129">
    <property type="entry name" value="PulE-GspE-like"/>
    <property type="match status" value="1"/>
</dbReference>